<reference evidence="12" key="1">
    <citation type="submission" date="2011-05" db="EMBL/GenBank/DDBJ databases">
        <authorList>
            <person name="Richards S.R."/>
            <person name="Qu J."/>
            <person name="Jiang H."/>
            <person name="Jhangiani S.N."/>
            <person name="Agravi P."/>
            <person name="Goodspeed R."/>
            <person name="Gross S."/>
            <person name="Mandapat C."/>
            <person name="Jackson L."/>
            <person name="Mathew T."/>
            <person name="Pu L."/>
            <person name="Thornton R."/>
            <person name="Saada N."/>
            <person name="Wilczek-Boney K.B."/>
            <person name="Lee S."/>
            <person name="Kovar C."/>
            <person name="Wu Y."/>
            <person name="Scherer S.E."/>
            <person name="Worley K.C."/>
            <person name="Muzny D.M."/>
            <person name="Gibbs R."/>
        </authorList>
    </citation>
    <scope>NUCLEOTIDE SEQUENCE</scope>
    <source>
        <strain evidence="12">Brora</strain>
    </source>
</reference>
<dbReference type="PIRSF" id="PIRSF000862">
    <property type="entry name" value="Steryl_ester_lip"/>
    <property type="match status" value="1"/>
</dbReference>
<proteinExistence type="inferred from homology"/>
<dbReference type="Pfam" id="PF04083">
    <property type="entry name" value="Abhydro_lipase"/>
    <property type="match status" value="1"/>
</dbReference>
<feature type="active site" description="Charge relay system" evidence="8">
    <location>
        <position position="355"/>
    </location>
</feature>
<reference evidence="11" key="2">
    <citation type="submission" date="2015-02" db="UniProtKB">
        <authorList>
            <consortium name="EnsemblMetazoa"/>
        </authorList>
    </citation>
    <scope>IDENTIFICATION</scope>
</reference>
<evidence type="ECO:0000256" key="5">
    <source>
        <dbReference type="ARBA" id="ARBA00023098"/>
    </source>
</evidence>
<dbReference type="AlphaFoldDB" id="T1JGF3"/>
<feature type="domain" description="Partial AB-hydrolase lipase" evidence="10">
    <location>
        <begin position="52"/>
        <end position="105"/>
    </location>
</feature>
<keyword evidence="3 7" id="KW-0378">Hydrolase</keyword>
<evidence type="ECO:0000256" key="4">
    <source>
        <dbReference type="ARBA" id="ARBA00022963"/>
    </source>
</evidence>
<keyword evidence="12" id="KW-1185">Reference proteome</keyword>
<keyword evidence="5" id="KW-0443">Lipid metabolism</keyword>
<evidence type="ECO:0000313" key="11">
    <source>
        <dbReference type="EnsemblMetazoa" id="SMAR012926-PA"/>
    </source>
</evidence>
<dbReference type="eggNOG" id="KOG2624">
    <property type="taxonomic scope" value="Eukaryota"/>
</dbReference>
<organism evidence="11 12">
    <name type="scientific">Strigamia maritima</name>
    <name type="common">European centipede</name>
    <name type="synonym">Geophilus maritimus</name>
    <dbReference type="NCBI Taxonomy" id="126957"/>
    <lineage>
        <taxon>Eukaryota</taxon>
        <taxon>Metazoa</taxon>
        <taxon>Ecdysozoa</taxon>
        <taxon>Arthropoda</taxon>
        <taxon>Myriapoda</taxon>
        <taxon>Chilopoda</taxon>
        <taxon>Pleurostigmophora</taxon>
        <taxon>Geophilomorpha</taxon>
        <taxon>Linotaeniidae</taxon>
        <taxon>Strigamia</taxon>
    </lineage>
</organism>
<dbReference type="InterPro" id="IPR006693">
    <property type="entry name" value="AB_hydrolase_lipase"/>
</dbReference>
<dbReference type="InterPro" id="IPR029058">
    <property type="entry name" value="AB_hydrolase_fold"/>
</dbReference>
<feature type="chain" id="PRO_5004590560" description="Lipase" evidence="9">
    <location>
        <begin position="23"/>
        <end position="424"/>
    </location>
</feature>
<dbReference type="SUPFAM" id="SSF53474">
    <property type="entry name" value="alpha/beta-Hydrolases"/>
    <property type="match status" value="1"/>
</dbReference>
<dbReference type="GO" id="GO:0016788">
    <property type="term" value="F:hydrolase activity, acting on ester bonds"/>
    <property type="evidence" value="ECO:0007669"/>
    <property type="project" value="InterPro"/>
</dbReference>
<dbReference type="InterPro" id="IPR025483">
    <property type="entry name" value="Lipase_euk"/>
</dbReference>
<dbReference type="EMBL" id="JH432202">
    <property type="status" value="NOT_ANNOTATED_CDS"/>
    <property type="molecule type" value="Genomic_DNA"/>
</dbReference>
<keyword evidence="4 7" id="KW-0442">Lipid degradation</keyword>
<feature type="signal peptide" evidence="9">
    <location>
        <begin position="1"/>
        <end position="22"/>
    </location>
</feature>
<keyword evidence="6" id="KW-0325">Glycoprotein</keyword>
<evidence type="ECO:0000313" key="12">
    <source>
        <dbReference type="Proteomes" id="UP000014500"/>
    </source>
</evidence>
<dbReference type="Proteomes" id="UP000014500">
    <property type="component" value="Unassembled WGS sequence"/>
</dbReference>
<dbReference type="STRING" id="126957.T1JGF3"/>
<sequence length="424" mass="48695">MNFLRLSFLSFIFIVGIQTSCSQDNTSSERQNPFNGLAKTINQYKNTIGNTVQNIKKLGYPVEDHQVQTQDGFILTIHRVRHNKVASGKPLLLLPGLSCSAMIFIRWTNSIGLFLADQGYDVWFGNSRGDIRYSKHIRYTFHDSEFWDFSWEELGYYDNSATIDYILNNTNYNQMILVTYSVATISSFALLSVNPEYNDKVATHVTLAPMTIVPYQTSVVMSLFMIHYDILQSWYNGLFDKAKFNHRIMNMVTMHFWPAMCLTFGHSFCKFAMALFLGYSPGSYDENIAVIAYDLSSGVSFKTFLHILQQIEYKEMRRYSYGEDENIKRYGTKIPPAFNMSQVTSPTVLISGINDPGSNPINSEMISRKMPQAKRIILDKTMFTHCDFVWSTDTEIRDYINQKILENINTVTLNPNNNNSGNFT</sequence>
<evidence type="ECO:0000256" key="7">
    <source>
        <dbReference type="PIRNR" id="PIRNR000862"/>
    </source>
</evidence>
<evidence type="ECO:0000256" key="1">
    <source>
        <dbReference type="ARBA" id="ARBA00010701"/>
    </source>
</evidence>
<dbReference type="GO" id="GO:0016042">
    <property type="term" value="P:lipid catabolic process"/>
    <property type="evidence" value="ECO:0007669"/>
    <property type="project" value="UniProtKB-KW"/>
</dbReference>
<evidence type="ECO:0000256" key="9">
    <source>
        <dbReference type="SAM" id="SignalP"/>
    </source>
</evidence>
<comment type="similarity">
    <text evidence="1 7">Belongs to the AB hydrolase superfamily. Lipase family.</text>
</comment>
<name>T1JGF3_STRMM</name>
<dbReference type="EnsemblMetazoa" id="SMAR012926-RA">
    <property type="protein sequence ID" value="SMAR012926-PA"/>
    <property type="gene ID" value="SMAR012926"/>
</dbReference>
<evidence type="ECO:0000259" key="10">
    <source>
        <dbReference type="Pfam" id="PF04083"/>
    </source>
</evidence>
<keyword evidence="2 9" id="KW-0732">Signal</keyword>
<evidence type="ECO:0000256" key="2">
    <source>
        <dbReference type="ARBA" id="ARBA00022729"/>
    </source>
</evidence>
<dbReference type="HOGENOM" id="CLU_010974_0_3_1"/>
<feature type="active site" description="Nucleophile" evidence="8">
    <location>
        <position position="181"/>
    </location>
</feature>
<dbReference type="OMA" id="CKFAMAL"/>
<evidence type="ECO:0000256" key="3">
    <source>
        <dbReference type="ARBA" id="ARBA00022801"/>
    </source>
</evidence>
<feature type="active site" description="Charge relay system" evidence="8">
    <location>
        <position position="385"/>
    </location>
</feature>
<dbReference type="FunFam" id="3.40.50.1820:FF:000057">
    <property type="entry name" value="Lipase"/>
    <property type="match status" value="1"/>
</dbReference>
<accession>T1JGF3</accession>
<dbReference type="Gene3D" id="3.40.50.1820">
    <property type="entry name" value="alpha/beta hydrolase"/>
    <property type="match status" value="1"/>
</dbReference>
<dbReference type="PhylomeDB" id="T1JGF3"/>
<protein>
    <recommendedName>
        <fullName evidence="7">Lipase</fullName>
    </recommendedName>
</protein>
<dbReference type="PANTHER" id="PTHR11005">
    <property type="entry name" value="LYSOSOMAL ACID LIPASE-RELATED"/>
    <property type="match status" value="1"/>
</dbReference>
<evidence type="ECO:0000256" key="6">
    <source>
        <dbReference type="ARBA" id="ARBA00023180"/>
    </source>
</evidence>
<evidence type="ECO:0000256" key="8">
    <source>
        <dbReference type="PIRSR" id="PIRSR000862-1"/>
    </source>
</evidence>